<comment type="caution">
    <text evidence="1">The sequence shown here is derived from an EMBL/GenBank/DDBJ whole genome shotgun (WGS) entry which is preliminary data.</text>
</comment>
<accession>A0AAD8XFT3</accession>
<dbReference type="AlphaFoldDB" id="A0AAD8XFT3"/>
<sequence>MFDAEFLDRPSSTVLLGEIRTSLGWQLRYLTGKVPTELQIPISPCKSSCAGGLDLGLAFPTTCVSVEAGVIFEDFPIQHAQRFGEKVNVADVSVARGMRSTYLIAGEDDSRLKIPNLNMATGSVRQTLRRDLAIDDNPGYQSSHHVLPWLRAALGS</sequence>
<proteinExistence type="predicted"/>
<name>A0AAD8XFT3_GLOAC</name>
<organism evidence="1 2">
    <name type="scientific">Glomerella acutata</name>
    <name type="common">Colletotrichum acutatum</name>
    <dbReference type="NCBI Taxonomy" id="27357"/>
    <lineage>
        <taxon>Eukaryota</taxon>
        <taxon>Fungi</taxon>
        <taxon>Dikarya</taxon>
        <taxon>Ascomycota</taxon>
        <taxon>Pezizomycotina</taxon>
        <taxon>Sordariomycetes</taxon>
        <taxon>Hypocreomycetidae</taxon>
        <taxon>Glomerellales</taxon>
        <taxon>Glomerellaceae</taxon>
        <taxon>Colletotrichum</taxon>
        <taxon>Colletotrichum acutatum species complex</taxon>
    </lineage>
</organism>
<evidence type="ECO:0000313" key="2">
    <source>
        <dbReference type="Proteomes" id="UP001244207"/>
    </source>
</evidence>
<dbReference type="Proteomes" id="UP001244207">
    <property type="component" value="Unassembled WGS sequence"/>
</dbReference>
<dbReference type="EMBL" id="JAHMHS010000048">
    <property type="protein sequence ID" value="KAK1724711.1"/>
    <property type="molecule type" value="Genomic_DNA"/>
</dbReference>
<keyword evidence="2" id="KW-1185">Reference proteome</keyword>
<dbReference type="RefSeq" id="XP_060364766.1">
    <property type="nucleotide sequence ID" value="XM_060512855.1"/>
</dbReference>
<protein>
    <submittedName>
        <fullName evidence="1">Uncharacterized protein</fullName>
    </submittedName>
</protein>
<gene>
    <name evidence="1" type="ORF">BDZ83DRAFT_730861</name>
</gene>
<dbReference type="GeneID" id="85396753"/>
<reference evidence="1" key="1">
    <citation type="submission" date="2021-12" db="EMBL/GenBank/DDBJ databases">
        <title>Comparative genomics, transcriptomics and evolutionary studies reveal genomic signatures of adaptation to plant cell wall in hemibiotrophic fungi.</title>
        <authorList>
            <consortium name="DOE Joint Genome Institute"/>
            <person name="Baroncelli R."/>
            <person name="Diaz J.F."/>
            <person name="Benocci T."/>
            <person name="Peng M."/>
            <person name="Battaglia E."/>
            <person name="Haridas S."/>
            <person name="Andreopoulos W."/>
            <person name="Labutti K."/>
            <person name="Pangilinan J."/>
            <person name="Floch G.L."/>
            <person name="Makela M.R."/>
            <person name="Henrissat B."/>
            <person name="Grigoriev I.V."/>
            <person name="Crouch J.A."/>
            <person name="De Vries R.P."/>
            <person name="Sukno S.A."/>
            <person name="Thon M.R."/>
        </authorList>
    </citation>
    <scope>NUCLEOTIDE SEQUENCE</scope>
    <source>
        <strain evidence="1">CBS 112980</strain>
    </source>
</reference>
<evidence type="ECO:0000313" key="1">
    <source>
        <dbReference type="EMBL" id="KAK1724711.1"/>
    </source>
</evidence>